<feature type="region of interest" description="Disordered" evidence="1">
    <location>
        <begin position="151"/>
        <end position="291"/>
    </location>
</feature>
<dbReference type="InterPro" id="IPR055431">
    <property type="entry name" value="RsgI_M"/>
</dbReference>
<evidence type="ECO:0000313" key="4">
    <source>
        <dbReference type="EMBL" id="HIU12501.1"/>
    </source>
</evidence>
<evidence type="ECO:0000313" key="5">
    <source>
        <dbReference type="Proteomes" id="UP000824175"/>
    </source>
</evidence>
<keyword evidence="2" id="KW-0732">Signal</keyword>
<dbReference type="EMBL" id="DVMJ01000002">
    <property type="protein sequence ID" value="HIU12501.1"/>
    <property type="molecule type" value="Genomic_DNA"/>
</dbReference>
<reference evidence="4" key="2">
    <citation type="journal article" date="2021" name="PeerJ">
        <title>Extensive microbial diversity within the chicken gut microbiome revealed by metagenomics and culture.</title>
        <authorList>
            <person name="Gilroy R."/>
            <person name="Ravi A."/>
            <person name="Getino M."/>
            <person name="Pursley I."/>
            <person name="Horton D.L."/>
            <person name="Alikhan N.F."/>
            <person name="Baker D."/>
            <person name="Gharbi K."/>
            <person name="Hall N."/>
            <person name="Watson M."/>
            <person name="Adriaenssens E.M."/>
            <person name="Foster-Nyarko E."/>
            <person name="Jarju S."/>
            <person name="Secka A."/>
            <person name="Antonio M."/>
            <person name="Oren A."/>
            <person name="Chaudhuri R.R."/>
            <person name="La Ragione R."/>
            <person name="Hildebrand F."/>
            <person name="Pallen M.J."/>
        </authorList>
    </citation>
    <scope>NUCLEOTIDE SEQUENCE</scope>
    <source>
        <strain evidence="4">CHK195-11698</strain>
    </source>
</reference>
<feature type="compositionally biased region" description="Low complexity" evidence="1">
    <location>
        <begin position="273"/>
        <end position="291"/>
    </location>
</feature>
<feature type="signal peptide" evidence="2">
    <location>
        <begin position="1"/>
        <end position="23"/>
    </location>
</feature>
<dbReference type="Proteomes" id="UP000824175">
    <property type="component" value="Unassembled WGS sequence"/>
</dbReference>
<evidence type="ECO:0000259" key="3">
    <source>
        <dbReference type="Pfam" id="PF23750"/>
    </source>
</evidence>
<evidence type="ECO:0000256" key="1">
    <source>
        <dbReference type="SAM" id="MobiDB-lite"/>
    </source>
</evidence>
<name>A0A9D1HL99_9FIRM</name>
<reference evidence="4" key="1">
    <citation type="submission" date="2020-10" db="EMBL/GenBank/DDBJ databases">
        <authorList>
            <person name="Gilroy R."/>
        </authorList>
    </citation>
    <scope>NUCLEOTIDE SEQUENCE</scope>
    <source>
        <strain evidence="4">CHK195-11698</strain>
    </source>
</reference>
<sequence length="291" mass="31377">MLKRKSILSIALAMLLVVLVGCGQKETATQLADGGVLCLSVNPEIAVHYDGDGNVTKVEGRNDDGTAIVTDYTGYEGKPTREVVSELITEIGEAGYFVEEVEGARRQITIEIEAGSNLPSPTFLDEIVTDAKANVNSHQWQTPLDVLGESDYGLTNYEDTDYGPNNDGVTDYNDTDYGPNNDGVTDYNDTDYGPNNDGVTDYNDTDYGPNNDGVTDYNDTDYGPNNDGVTDYNDTDYGPNNDGVTDYNDTDYGPNNDGVTDYNASDYGSDDGASNYDDGSSNYDDGSSAYD</sequence>
<protein>
    <recommendedName>
        <fullName evidence="3">Anti-sigma factor RsgI-like middle domain-containing protein</fullName>
    </recommendedName>
</protein>
<accession>A0A9D1HL99</accession>
<dbReference type="AlphaFoldDB" id="A0A9D1HL99"/>
<dbReference type="Pfam" id="PF23750">
    <property type="entry name" value="RsgI_M"/>
    <property type="match status" value="1"/>
</dbReference>
<organism evidence="4 5">
    <name type="scientific">Candidatus Fimiplasma intestinipullorum</name>
    <dbReference type="NCBI Taxonomy" id="2840825"/>
    <lineage>
        <taxon>Bacteria</taxon>
        <taxon>Bacillati</taxon>
        <taxon>Bacillota</taxon>
        <taxon>Clostridia</taxon>
        <taxon>Eubacteriales</taxon>
        <taxon>Candidatus Fimiplasma</taxon>
    </lineage>
</organism>
<dbReference type="PROSITE" id="PS51257">
    <property type="entry name" value="PROKAR_LIPOPROTEIN"/>
    <property type="match status" value="1"/>
</dbReference>
<proteinExistence type="predicted"/>
<feature type="chain" id="PRO_5039455193" description="Anti-sigma factor RsgI-like middle domain-containing protein" evidence="2">
    <location>
        <begin position="24"/>
        <end position="291"/>
    </location>
</feature>
<feature type="domain" description="Anti-sigma factor RsgI-like middle" evidence="3">
    <location>
        <begin position="39"/>
        <end position="114"/>
    </location>
</feature>
<comment type="caution">
    <text evidence="4">The sequence shown here is derived from an EMBL/GenBank/DDBJ whole genome shotgun (WGS) entry which is preliminary data.</text>
</comment>
<evidence type="ECO:0000256" key="2">
    <source>
        <dbReference type="SAM" id="SignalP"/>
    </source>
</evidence>
<gene>
    <name evidence="4" type="ORF">IAD15_00275</name>
</gene>